<dbReference type="PANTHER" id="PTHR45024:SF2">
    <property type="entry name" value="SCP2 DOMAIN-CONTAINING PROTEIN"/>
    <property type="match status" value="1"/>
</dbReference>
<dbReference type="PANTHER" id="PTHR45024">
    <property type="entry name" value="DEHYDROGENASES, SHORT CHAIN"/>
    <property type="match status" value="1"/>
</dbReference>
<reference evidence="4" key="1">
    <citation type="submission" date="2009-10" db="EMBL/GenBank/DDBJ databases">
        <title>The complete chromosome of Gordonia bronchialis DSM 43247.</title>
        <authorList>
            <consortium name="US DOE Joint Genome Institute (JGI-PGF)"/>
            <person name="Lucas S."/>
            <person name="Copeland A."/>
            <person name="Lapidus A."/>
            <person name="Glavina del Rio T."/>
            <person name="Dalin E."/>
            <person name="Tice H."/>
            <person name="Bruce D."/>
            <person name="Goodwin L."/>
            <person name="Pitluck S."/>
            <person name="Kyrpides N."/>
            <person name="Mavromatis K."/>
            <person name="Ivanova N."/>
            <person name="Ovchinnikova G."/>
            <person name="Saunders E."/>
            <person name="Brettin T."/>
            <person name="Detter J.C."/>
            <person name="Han C."/>
            <person name="Larimer F."/>
            <person name="Land M."/>
            <person name="Hauser L."/>
            <person name="Markowitz V."/>
            <person name="Cheng J.-F."/>
            <person name="Hugenholtz P."/>
            <person name="Woyke T."/>
            <person name="Wu D."/>
            <person name="Jando M."/>
            <person name="Schneider S."/>
            <person name="Goeker M."/>
            <person name="Klenk H.-P."/>
            <person name="Eisen J.A."/>
        </authorList>
    </citation>
    <scope>NUCLEOTIDE SEQUENCE [LARGE SCALE GENOMIC DNA]</scope>
    <source>
        <strain evidence="4">ATCC 25592 / DSM 43247 / BCRC 13721 / JCM 3198 / KCTC 3076 / NBRC 16047 / NCTC 10667</strain>
    </source>
</reference>
<dbReference type="InterPro" id="IPR036291">
    <property type="entry name" value="NAD(P)-bd_dom_sf"/>
</dbReference>
<dbReference type="EMBL" id="CP001802">
    <property type="protein sequence ID" value="ACY23305.1"/>
    <property type="molecule type" value="Genomic_DNA"/>
</dbReference>
<sequence>MDLSGKVAIVTGSGQGLGLAYARELAARGVSVVINDVRAETAEQAVADITRSGGRAVSVVAPVGSTETAKALVERAVGAFGRLDVIVTNAGILRDKVLWKMTDDDFDAVIAFLASDAAAAQWPVTPVTFADELETVGEEFPAELTGAK</sequence>
<dbReference type="InterPro" id="IPR002347">
    <property type="entry name" value="SDR_fam"/>
</dbReference>
<organism evidence="3 4">
    <name type="scientific">Gordonia bronchialis (strain ATCC 25592 / DSM 43247 / BCRC 13721 / JCM 3198 / KCTC 3076 / NBRC 16047 / NCTC 10667)</name>
    <name type="common">Rhodococcus bronchialis</name>
    <dbReference type="NCBI Taxonomy" id="526226"/>
    <lineage>
        <taxon>Bacteria</taxon>
        <taxon>Bacillati</taxon>
        <taxon>Actinomycetota</taxon>
        <taxon>Actinomycetes</taxon>
        <taxon>Mycobacteriales</taxon>
        <taxon>Gordoniaceae</taxon>
        <taxon>Gordonia</taxon>
    </lineage>
</organism>
<name>D0L4T0_GORB4</name>
<accession>D0L4T0</accession>
<protein>
    <submittedName>
        <fullName evidence="3">Short-chain dehydrogenase/reductase SDR</fullName>
    </submittedName>
</protein>
<dbReference type="HOGENOM" id="CLU_010194_2_19_11"/>
<evidence type="ECO:0000313" key="4">
    <source>
        <dbReference type="Proteomes" id="UP000001219"/>
    </source>
</evidence>
<dbReference type="SUPFAM" id="SSF51735">
    <property type="entry name" value="NAD(P)-binding Rossmann-fold domains"/>
    <property type="match status" value="1"/>
</dbReference>
<dbReference type="AlphaFoldDB" id="D0L4T0"/>
<dbReference type="STRING" id="526226.Gbro_4145"/>
<dbReference type="GO" id="GO:0016491">
    <property type="term" value="F:oxidoreductase activity"/>
    <property type="evidence" value="ECO:0007669"/>
    <property type="project" value="UniProtKB-KW"/>
</dbReference>
<dbReference type="PRINTS" id="PR00081">
    <property type="entry name" value="GDHRDH"/>
</dbReference>
<dbReference type="InterPro" id="IPR051687">
    <property type="entry name" value="Peroxisomal_Beta-Oxidation"/>
</dbReference>
<reference evidence="3 4" key="2">
    <citation type="journal article" date="2010" name="Stand. Genomic Sci.">
        <title>Complete genome sequence of Gordonia bronchialis type strain (3410).</title>
        <authorList>
            <person name="Ivanova N."/>
            <person name="Sikorski J."/>
            <person name="Jando M."/>
            <person name="Lapidus A."/>
            <person name="Nolan M."/>
            <person name="Lucas S."/>
            <person name="Del Rio T.G."/>
            <person name="Tice H."/>
            <person name="Copeland A."/>
            <person name="Cheng J.F."/>
            <person name="Chen F."/>
            <person name="Bruce D."/>
            <person name="Goodwin L."/>
            <person name="Pitluck S."/>
            <person name="Mavromatis K."/>
            <person name="Ovchinnikova G."/>
            <person name="Pati A."/>
            <person name="Chen A."/>
            <person name="Palaniappan K."/>
            <person name="Land M."/>
            <person name="Hauser L."/>
            <person name="Chang Y.J."/>
            <person name="Jeffries C.D."/>
            <person name="Chain P."/>
            <person name="Saunders E."/>
            <person name="Han C."/>
            <person name="Detter J.C."/>
            <person name="Brettin T."/>
            <person name="Rohde M."/>
            <person name="Goker M."/>
            <person name="Bristow J."/>
            <person name="Eisen J.A."/>
            <person name="Markowitz V."/>
            <person name="Hugenholtz P."/>
            <person name="Klenk H.P."/>
            <person name="Kyrpides N.C."/>
        </authorList>
    </citation>
    <scope>NUCLEOTIDE SEQUENCE [LARGE SCALE GENOMIC DNA]</scope>
    <source>
        <strain evidence="4">ATCC 25592 / DSM 43247 / BCRC 13721 / JCM 3198 / KCTC 3076 / NBRC 16047 / NCTC 10667</strain>
    </source>
</reference>
<dbReference type="eggNOG" id="COG1028">
    <property type="taxonomic scope" value="Bacteria"/>
</dbReference>
<keyword evidence="4" id="KW-1185">Reference proteome</keyword>
<gene>
    <name evidence="3" type="ordered locus">Gbro_4145</name>
</gene>
<proteinExistence type="inferred from homology"/>
<evidence type="ECO:0000256" key="2">
    <source>
        <dbReference type="ARBA" id="ARBA00023002"/>
    </source>
</evidence>
<dbReference type="Gene3D" id="3.40.50.720">
    <property type="entry name" value="NAD(P)-binding Rossmann-like Domain"/>
    <property type="match status" value="1"/>
</dbReference>
<evidence type="ECO:0000313" key="3">
    <source>
        <dbReference type="EMBL" id="ACY23305.1"/>
    </source>
</evidence>
<keyword evidence="2" id="KW-0560">Oxidoreductase</keyword>
<comment type="similarity">
    <text evidence="1">Belongs to the short-chain dehydrogenases/reductases (SDR) family.</text>
</comment>
<dbReference type="Pfam" id="PF00106">
    <property type="entry name" value="adh_short"/>
    <property type="match status" value="1"/>
</dbReference>
<evidence type="ECO:0000256" key="1">
    <source>
        <dbReference type="ARBA" id="ARBA00006484"/>
    </source>
</evidence>
<dbReference type="KEGG" id="gbr:Gbro_4145"/>
<dbReference type="Proteomes" id="UP000001219">
    <property type="component" value="Chromosome"/>
</dbReference>